<dbReference type="GO" id="GO:0050661">
    <property type="term" value="F:NADP binding"/>
    <property type="evidence" value="ECO:0007669"/>
    <property type="project" value="InterPro"/>
</dbReference>
<keyword evidence="7 14" id="KW-0028">Amino-acid biosynthesis</keyword>
<evidence type="ECO:0000256" key="4">
    <source>
        <dbReference type="ARBA" id="ARBA00006753"/>
    </source>
</evidence>
<keyword evidence="11 14" id="KW-0486">Methionine biosynthesis</keyword>
<evidence type="ECO:0000256" key="7">
    <source>
        <dbReference type="ARBA" id="ARBA00022605"/>
    </source>
</evidence>
<reference evidence="19" key="1">
    <citation type="journal article" date="2021" name="New Phytol.">
        <title>Evolutionary innovations through gain and loss of genes in the ectomycorrhizal Boletales.</title>
        <authorList>
            <person name="Wu G."/>
            <person name="Miyauchi S."/>
            <person name="Morin E."/>
            <person name="Kuo A."/>
            <person name="Drula E."/>
            <person name="Varga T."/>
            <person name="Kohler A."/>
            <person name="Feng B."/>
            <person name="Cao Y."/>
            <person name="Lipzen A."/>
            <person name="Daum C."/>
            <person name="Hundley H."/>
            <person name="Pangilinan J."/>
            <person name="Johnson J."/>
            <person name="Barry K."/>
            <person name="LaButti K."/>
            <person name="Ng V."/>
            <person name="Ahrendt S."/>
            <person name="Min B."/>
            <person name="Choi I.G."/>
            <person name="Park H."/>
            <person name="Plett J.M."/>
            <person name="Magnuson J."/>
            <person name="Spatafora J.W."/>
            <person name="Nagy L.G."/>
            <person name="Henrissat B."/>
            <person name="Grigoriev I.V."/>
            <person name="Yang Z.L."/>
            <person name="Xu J."/>
            <person name="Martin F.M."/>
        </authorList>
    </citation>
    <scope>NUCLEOTIDE SEQUENCE</scope>
    <source>
        <strain evidence="19">KKN 215</strain>
    </source>
</reference>
<feature type="binding site" evidence="16">
    <location>
        <position position="223"/>
    </location>
    <ligand>
        <name>L-homoserine</name>
        <dbReference type="ChEBI" id="CHEBI:57476"/>
    </ligand>
</feature>
<dbReference type="Proteomes" id="UP000813824">
    <property type="component" value="Unassembled WGS sequence"/>
</dbReference>
<gene>
    <name evidence="19" type="ORF">BXZ70DRAFT_889729</name>
</gene>
<dbReference type="GO" id="GO:0009088">
    <property type="term" value="P:threonine biosynthetic process"/>
    <property type="evidence" value="ECO:0007669"/>
    <property type="project" value="UniProtKB-UniPathway"/>
</dbReference>
<dbReference type="AlphaFoldDB" id="A0A8K0XSF7"/>
<feature type="domain" description="Homoserine dehydrogenase catalytic" evidence="17">
    <location>
        <begin position="166"/>
        <end position="384"/>
    </location>
</feature>
<name>A0A8K0XSF7_9AGAR</name>
<dbReference type="Pfam" id="PF03447">
    <property type="entry name" value="NAD_binding_3"/>
    <property type="match status" value="1"/>
</dbReference>
<dbReference type="SUPFAM" id="SSF55347">
    <property type="entry name" value="Glyceraldehyde-3-phosphate dehydrogenase-like, C-terminal domain"/>
    <property type="match status" value="1"/>
</dbReference>
<comment type="catalytic activity">
    <reaction evidence="12">
        <text>L-homoserine + NADP(+) = L-aspartate 4-semialdehyde + NADPH + H(+)</text>
        <dbReference type="Rhea" id="RHEA:15761"/>
        <dbReference type="ChEBI" id="CHEBI:15378"/>
        <dbReference type="ChEBI" id="CHEBI:57476"/>
        <dbReference type="ChEBI" id="CHEBI:57783"/>
        <dbReference type="ChEBI" id="CHEBI:58349"/>
        <dbReference type="ChEBI" id="CHEBI:537519"/>
        <dbReference type="EC" id="1.1.1.3"/>
    </reaction>
    <physiologicalReaction direction="right-to-left" evidence="12">
        <dbReference type="Rhea" id="RHEA:15763"/>
    </physiologicalReaction>
</comment>
<comment type="similarity">
    <text evidence="4 14">Belongs to the homoserine dehydrogenase family.</text>
</comment>
<keyword evidence="20" id="KW-1185">Reference proteome</keyword>
<comment type="pathway">
    <text evidence="3">Amino-acid biosynthesis; L-methionine biosynthesis via de novo pathway; L-homoserine from L-aspartate: step 3/3.</text>
</comment>
<dbReference type="UniPathway" id="UPA00051">
    <property type="reaction ID" value="UER00465"/>
</dbReference>
<dbReference type="GO" id="GO:0009090">
    <property type="term" value="P:homoserine biosynthetic process"/>
    <property type="evidence" value="ECO:0007669"/>
    <property type="project" value="TreeGrafter"/>
</dbReference>
<evidence type="ECO:0000256" key="2">
    <source>
        <dbReference type="ARBA" id="ARBA00005056"/>
    </source>
</evidence>
<keyword evidence="9 14" id="KW-0521">NADP</keyword>
<dbReference type="Gene3D" id="3.30.360.10">
    <property type="entry name" value="Dihydrodipicolinate Reductase, domain 2"/>
    <property type="match status" value="1"/>
</dbReference>
<dbReference type="SUPFAM" id="SSF51735">
    <property type="entry name" value="NAD(P)-binding Rossmann-fold domains"/>
    <property type="match status" value="1"/>
</dbReference>
<keyword evidence="10 14" id="KW-0560">Oxidoreductase</keyword>
<keyword evidence="8 14" id="KW-0791">Threonine biosynthesis</keyword>
<dbReference type="FunFam" id="3.30.360.10:FF:000006">
    <property type="entry name" value="Bifunctional aspartokinase/homoserine dehydrogenase"/>
    <property type="match status" value="1"/>
</dbReference>
<evidence type="ECO:0000256" key="10">
    <source>
        <dbReference type="ARBA" id="ARBA00023002"/>
    </source>
</evidence>
<feature type="domain" description="Aspartate/homoserine dehydrogenase NAD-binding" evidence="18">
    <location>
        <begin position="26"/>
        <end position="156"/>
    </location>
</feature>
<comment type="function">
    <text evidence="13">Catalyzes the conversion of L-aspartate-beta-semialdehyde (L-Asa) to L-homoserine (L-Hse), the third step in the biosynthesis of amino acids that derive from aspartate (the aspartate family of amino acids), including methioinine and threonine, the latter of which is a precursor to isoleucine; production of homoserine leads to a branch-point in the pathway as it can either be O-phosphorylated for processing to threonine, or O-acylated for processing to methionine.</text>
</comment>
<evidence type="ECO:0000256" key="8">
    <source>
        <dbReference type="ARBA" id="ARBA00022697"/>
    </source>
</evidence>
<evidence type="ECO:0000256" key="3">
    <source>
        <dbReference type="ARBA" id="ARBA00005062"/>
    </source>
</evidence>
<evidence type="ECO:0000256" key="12">
    <source>
        <dbReference type="ARBA" id="ARBA00048841"/>
    </source>
</evidence>
<evidence type="ECO:0000256" key="15">
    <source>
        <dbReference type="PIRSR" id="PIRSR036497-1"/>
    </source>
</evidence>
<dbReference type="GO" id="GO:0009086">
    <property type="term" value="P:methionine biosynthetic process"/>
    <property type="evidence" value="ECO:0007669"/>
    <property type="project" value="UniProtKB-KW"/>
</dbReference>
<dbReference type="PANTHER" id="PTHR43070:SF5">
    <property type="entry name" value="HOMOSERINE DEHYDROGENASE"/>
    <property type="match status" value="1"/>
</dbReference>
<dbReference type="PANTHER" id="PTHR43070">
    <property type="match status" value="1"/>
</dbReference>
<comment type="pathway">
    <text evidence="2">Amino-acid biosynthesis; L-threonine biosynthesis; L-threonine from L-aspartate: step 3/5.</text>
</comment>
<dbReference type="EMBL" id="JAEVFJ010000008">
    <property type="protein sequence ID" value="KAH8102985.1"/>
    <property type="molecule type" value="Genomic_DNA"/>
</dbReference>
<comment type="cofactor">
    <cofactor evidence="1">
        <name>a metal cation</name>
        <dbReference type="ChEBI" id="CHEBI:25213"/>
    </cofactor>
</comment>
<evidence type="ECO:0000256" key="16">
    <source>
        <dbReference type="PIRSR" id="PIRSR036497-2"/>
    </source>
</evidence>
<evidence type="ECO:0000256" key="1">
    <source>
        <dbReference type="ARBA" id="ARBA00001920"/>
    </source>
</evidence>
<organism evidence="19 20">
    <name type="scientific">Cristinia sonorae</name>
    <dbReference type="NCBI Taxonomy" id="1940300"/>
    <lineage>
        <taxon>Eukaryota</taxon>
        <taxon>Fungi</taxon>
        <taxon>Dikarya</taxon>
        <taxon>Basidiomycota</taxon>
        <taxon>Agaricomycotina</taxon>
        <taxon>Agaricomycetes</taxon>
        <taxon>Agaricomycetidae</taxon>
        <taxon>Agaricales</taxon>
        <taxon>Pleurotineae</taxon>
        <taxon>Stephanosporaceae</taxon>
        <taxon>Cristinia</taxon>
    </lineage>
</organism>
<evidence type="ECO:0000259" key="17">
    <source>
        <dbReference type="Pfam" id="PF00742"/>
    </source>
</evidence>
<dbReference type="InterPro" id="IPR011147">
    <property type="entry name" value="Bifunc_Aspkin/hSer_DH"/>
</dbReference>
<proteinExistence type="inferred from homology"/>
<evidence type="ECO:0000256" key="9">
    <source>
        <dbReference type="ARBA" id="ARBA00022857"/>
    </source>
</evidence>
<evidence type="ECO:0000313" key="20">
    <source>
        <dbReference type="Proteomes" id="UP000813824"/>
    </source>
</evidence>
<evidence type="ECO:0000256" key="11">
    <source>
        <dbReference type="ARBA" id="ARBA00023167"/>
    </source>
</evidence>
<protein>
    <recommendedName>
        <fullName evidence="6 14">Homoserine dehydrogenase</fullName>
        <shortName evidence="14">HDH</shortName>
        <ecNumber evidence="5 14">1.1.1.3</ecNumber>
    </recommendedName>
</protein>
<comment type="caution">
    <text evidence="19">The sequence shown here is derived from an EMBL/GenBank/DDBJ whole genome shotgun (WGS) entry which is preliminary data.</text>
</comment>
<sequence length="388" mass="41316">MYPPNTKSSTGTTSAAPRTIAVAITGVGLVGSEFVSQLLSVSQPNPFRVVSLSSSKHTLFSPDGLDISKDSWKDRLASAPHRNPEDLANDLASLVRPGQDVVFVDNTSNENVAGLYPTLLASGVNVITPNKKAFSGESALYNRILQASLDSGAKFLNESTVGAGLPIISTLKDLVVTGDKIKKIEGVFSGTMSYIFNNFSTSQPTGPSFSSVVKLAREKGYTEPHPADDLTGSDVSRKLTILTRYIPSLRPALPLPNGFLSVPTTSLIPSALSPLTTPEKLSSAEAAEEFVSRLEEFDGEFETMRGEALKEGKVLRYVGVVDVEKGEVKADLQRYPLTHPFATSLGGSDNIVLFHTERYSPRPLIIQGAGAGAAVTAMGVLSDLFKLV</sequence>
<dbReference type="Pfam" id="PF00742">
    <property type="entry name" value="Homoserine_dh"/>
    <property type="match status" value="1"/>
</dbReference>
<dbReference type="Gene3D" id="3.40.50.720">
    <property type="entry name" value="NAD(P)-binding Rossmann-like Domain"/>
    <property type="match status" value="1"/>
</dbReference>
<dbReference type="OrthoDB" id="67851at2759"/>
<dbReference type="UniPathway" id="UPA00050">
    <property type="reaction ID" value="UER00063"/>
</dbReference>
<dbReference type="InterPro" id="IPR005106">
    <property type="entry name" value="Asp/hSer_DH_NAD-bd"/>
</dbReference>
<dbReference type="InterPro" id="IPR001342">
    <property type="entry name" value="HDH_cat"/>
</dbReference>
<evidence type="ECO:0000256" key="6">
    <source>
        <dbReference type="ARBA" id="ARBA00013376"/>
    </source>
</evidence>
<dbReference type="InterPro" id="IPR022697">
    <property type="entry name" value="HDH_short"/>
</dbReference>
<dbReference type="InterPro" id="IPR036291">
    <property type="entry name" value="NAD(P)-bd_dom_sf"/>
</dbReference>
<feature type="active site" description="Proton donor" evidence="15">
    <location>
        <position position="238"/>
    </location>
</feature>
<evidence type="ECO:0000256" key="5">
    <source>
        <dbReference type="ARBA" id="ARBA00013213"/>
    </source>
</evidence>
<evidence type="ECO:0000259" key="18">
    <source>
        <dbReference type="Pfam" id="PF03447"/>
    </source>
</evidence>
<dbReference type="EC" id="1.1.1.3" evidence="5 14"/>
<dbReference type="GO" id="GO:0004412">
    <property type="term" value="F:homoserine dehydrogenase activity"/>
    <property type="evidence" value="ECO:0007669"/>
    <property type="project" value="UniProtKB-EC"/>
</dbReference>
<evidence type="ECO:0000313" key="19">
    <source>
        <dbReference type="EMBL" id="KAH8102985.1"/>
    </source>
</evidence>
<accession>A0A8K0XSF7</accession>
<feature type="binding site" evidence="16">
    <location>
        <position position="107"/>
    </location>
    <ligand>
        <name>NADPH</name>
        <dbReference type="ChEBI" id="CHEBI:57783"/>
    </ligand>
</feature>
<feature type="binding site" evidence="16">
    <location>
        <position position="131"/>
    </location>
    <ligand>
        <name>NADPH</name>
        <dbReference type="ChEBI" id="CHEBI:57783"/>
    </ligand>
</feature>
<feature type="binding site" evidence="16">
    <location>
        <begin position="26"/>
        <end position="31"/>
    </location>
    <ligand>
        <name>NADP(+)</name>
        <dbReference type="ChEBI" id="CHEBI:58349"/>
    </ligand>
</feature>
<evidence type="ECO:0000256" key="14">
    <source>
        <dbReference type="PIRNR" id="PIRNR036497"/>
    </source>
</evidence>
<evidence type="ECO:0000256" key="13">
    <source>
        <dbReference type="ARBA" id="ARBA00059589"/>
    </source>
</evidence>
<dbReference type="PIRSF" id="PIRSF036497">
    <property type="entry name" value="HDH_short"/>
    <property type="match status" value="1"/>
</dbReference>